<dbReference type="GO" id="GO:0071555">
    <property type="term" value="P:cell wall organization"/>
    <property type="evidence" value="ECO:0007669"/>
    <property type="project" value="UniProtKB-KW"/>
</dbReference>
<keyword evidence="9" id="KW-0961">Cell wall biogenesis/degradation</keyword>
<proteinExistence type="inferred from homology"/>
<gene>
    <name evidence="13" type="ORF">C7443_10588</name>
</gene>
<reference evidence="13 14" key="1">
    <citation type="submission" date="2018-05" db="EMBL/GenBank/DDBJ databases">
        <title>Genomic Encyclopedia of Type Strains, Phase IV (KMG-IV): sequencing the most valuable type-strain genomes for metagenomic binning, comparative biology and taxonomic classification.</title>
        <authorList>
            <person name="Goeker M."/>
        </authorList>
    </citation>
    <scope>NUCLEOTIDE SEQUENCE [LARGE SCALE GENOMIC DNA]</scope>
    <source>
        <strain evidence="13 14">DSM 23606</strain>
    </source>
</reference>
<evidence type="ECO:0000313" key="13">
    <source>
        <dbReference type="EMBL" id="PWV61660.1"/>
    </source>
</evidence>
<dbReference type="GO" id="GO:0006508">
    <property type="term" value="P:proteolysis"/>
    <property type="evidence" value="ECO:0007669"/>
    <property type="project" value="UniProtKB-KW"/>
</dbReference>
<dbReference type="Pfam" id="PF05951">
    <property type="entry name" value="Peptidase_M15_2"/>
    <property type="match status" value="1"/>
</dbReference>
<dbReference type="InterPro" id="IPR006311">
    <property type="entry name" value="TAT_signal"/>
</dbReference>
<comment type="pathway">
    <text evidence="2">Cell wall biogenesis; cell wall polysaccharide biosynthesis.</text>
</comment>
<name>A0A317N015_9GAMM</name>
<dbReference type="InterPro" id="IPR009045">
    <property type="entry name" value="Zn_M74/Hedgehog-like"/>
</dbReference>
<evidence type="ECO:0000256" key="2">
    <source>
        <dbReference type="ARBA" id="ARBA00004776"/>
    </source>
</evidence>
<keyword evidence="6" id="KW-0378">Hydrolase</keyword>
<keyword evidence="4" id="KW-0479">Metal-binding</keyword>
<keyword evidence="5" id="KW-0732">Signal</keyword>
<evidence type="ECO:0000256" key="7">
    <source>
        <dbReference type="ARBA" id="ARBA00022833"/>
    </source>
</evidence>
<evidence type="ECO:0000256" key="3">
    <source>
        <dbReference type="ARBA" id="ARBA00022670"/>
    </source>
</evidence>
<keyword evidence="3" id="KW-0645">Protease</keyword>
<evidence type="ECO:0000256" key="5">
    <source>
        <dbReference type="ARBA" id="ARBA00022729"/>
    </source>
</evidence>
<dbReference type="Proteomes" id="UP000246569">
    <property type="component" value="Unassembled WGS sequence"/>
</dbReference>
<comment type="caution">
    <text evidence="13">The sequence shown here is derived from an EMBL/GenBank/DDBJ whole genome shotgun (WGS) entry which is preliminary data.</text>
</comment>
<dbReference type="GO" id="GO:0008237">
    <property type="term" value="F:metallopeptidase activity"/>
    <property type="evidence" value="ECO:0007669"/>
    <property type="project" value="UniProtKB-KW"/>
</dbReference>
<dbReference type="PANTHER" id="PTHR37425:SF1">
    <property type="entry name" value="OUTER MEMBRANE PROTEIN"/>
    <property type="match status" value="1"/>
</dbReference>
<accession>A0A317N015</accession>
<dbReference type="InterPro" id="IPR010275">
    <property type="entry name" value="MepK"/>
</dbReference>
<evidence type="ECO:0000256" key="11">
    <source>
        <dbReference type="ARBA" id="ARBA00093666"/>
    </source>
</evidence>
<dbReference type="GO" id="GO:0046872">
    <property type="term" value="F:metal ion binding"/>
    <property type="evidence" value="ECO:0007669"/>
    <property type="project" value="UniProtKB-KW"/>
</dbReference>
<sequence>MPIQDKLQRPMATRIVDVQPDDDAQPCLRRRGFLRIAALAVGSLAALPVLAKTAIAAKSGKPVKSTAKSVTKPAATKPTKATATKASSSKPTPSKRTVTASAGNSRAAAGKSRSSAKVASASRDVRDLRGGRGSLSNRRDRFLKNGRFTTGADYKARLRGGKPAVAHVTIRERDSDRDTRSLSAPAVITDSRTLSPDEIFRNGDRQLSFYAPNTGESIREVFWTPNTGYLNQSIKELSWTLRDHHNDEFKLFDPRVFDILYAVQLMMGRRETHIISGYRSRETNNLLREESRGVAKNSYHIQAKALDVRMPGASLAQMRRAALSLRAGGVGYYPRSNFVHMDSGPVRSWG</sequence>
<evidence type="ECO:0000256" key="4">
    <source>
        <dbReference type="ARBA" id="ARBA00022723"/>
    </source>
</evidence>
<feature type="region of interest" description="Disordered" evidence="12">
    <location>
        <begin position="57"/>
        <end position="139"/>
    </location>
</feature>
<evidence type="ECO:0000256" key="9">
    <source>
        <dbReference type="ARBA" id="ARBA00023316"/>
    </source>
</evidence>
<dbReference type="SUPFAM" id="SSF55166">
    <property type="entry name" value="Hedgehog/DD-peptidase"/>
    <property type="match status" value="1"/>
</dbReference>
<comment type="similarity">
    <text evidence="10">Belongs to the peptidase M15 family.</text>
</comment>
<comment type="cofactor">
    <cofactor evidence="1">
        <name>Zn(2+)</name>
        <dbReference type="ChEBI" id="CHEBI:29105"/>
    </cofactor>
</comment>
<evidence type="ECO:0000256" key="10">
    <source>
        <dbReference type="ARBA" id="ARBA00093448"/>
    </source>
</evidence>
<dbReference type="CDD" id="cd14844">
    <property type="entry name" value="Zn-DD-carboxypeptidase_like"/>
    <property type="match status" value="1"/>
</dbReference>
<dbReference type="Gene3D" id="3.30.1380.10">
    <property type="match status" value="1"/>
</dbReference>
<keyword evidence="7" id="KW-0862">Zinc</keyword>
<keyword evidence="8" id="KW-0482">Metalloprotease</keyword>
<dbReference type="EMBL" id="QGTJ01000005">
    <property type="protein sequence ID" value="PWV61660.1"/>
    <property type="molecule type" value="Genomic_DNA"/>
</dbReference>
<evidence type="ECO:0000256" key="6">
    <source>
        <dbReference type="ARBA" id="ARBA00022801"/>
    </source>
</evidence>
<keyword evidence="14" id="KW-1185">Reference proteome</keyword>
<protein>
    <recommendedName>
        <fullName evidence="11">Murein endopeptidase K</fullName>
    </recommendedName>
</protein>
<feature type="compositionally biased region" description="Low complexity" evidence="12">
    <location>
        <begin position="64"/>
        <end position="122"/>
    </location>
</feature>
<dbReference type="PANTHER" id="PTHR37425">
    <property type="match status" value="1"/>
</dbReference>
<dbReference type="AlphaFoldDB" id="A0A317N015"/>
<dbReference type="PROSITE" id="PS51318">
    <property type="entry name" value="TAT"/>
    <property type="match status" value="1"/>
</dbReference>
<organism evidence="13 14">
    <name type="scientific">Plasticicumulans acidivorans</name>
    <dbReference type="NCBI Taxonomy" id="886464"/>
    <lineage>
        <taxon>Bacteria</taxon>
        <taxon>Pseudomonadati</taxon>
        <taxon>Pseudomonadota</taxon>
        <taxon>Gammaproteobacteria</taxon>
        <taxon>Candidatus Competibacteraceae</taxon>
        <taxon>Plasticicumulans</taxon>
    </lineage>
</organism>
<evidence type="ECO:0000313" key="14">
    <source>
        <dbReference type="Proteomes" id="UP000246569"/>
    </source>
</evidence>
<evidence type="ECO:0000256" key="12">
    <source>
        <dbReference type="SAM" id="MobiDB-lite"/>
    </source>
</evidence>
<evidence type="ECO:0000256" key="1">
    <source>
        <dbReference type="ARBA" id="ARBA00001947"/>
    </source>
</evidence>
<evidence type="ECO:0000256" key="8">
    <source>
        <dbReference type="ARBA" id="ARBA00023049"/>
    </source>
</evidence>